<evidence type="ECO:0000313" key="3">
    <source>
        <dbReference type="Proteomes" id="UP000184286"/>
    </source>
</evidence>
<feature type="region of interest" description="Disordered" evidence="1">
    <location>
        <begin position="72"/>
        <end position="91"/>
    </location>
</feature>
<dbReference type="RefSeq" id="WP_073492627.1">
    <property type="nucleotide sequence ID" value="NZ_MPOH02000014.1"/>
</dbReference>
<dbReference type="EMBL" id="MPOH02000014">
    <property type="protein sequence ID" value="OQD55144.1"/>
    <property type="molecule type" value="Genomic_DNA"/>
</dbReference>
<evidence type="ECO:0000256" key="1">
    <source>
        <dbReference type="SAM" id="MobiDB-lite"/>
    </source>
</evidence>
<evidence type="ECO:0000313" key="2">
    <source>
        <dbReference type="EMBL" id="OQD55144.1"/>
    </source>
</evidence>
<feature type="compositionally biased region" description="Polar residues" evidence="1">
    <location>
        <begin position="76"/>
        <end position="91"/>
    </location>
</feature>
<sequence length="170" mass="18624">MCLGFSPQFDPEGNRWFCDLEVDTGDACLPFARFALVRYQPDSISGAEISAVVRTDLLRILPDRELRVKLDDPPTVSVTGPSYDPTASTPPRVTAVVQRRREGVADDDLAWVTLEDTGVELTSIDADSSPTTNTTIVTGSVPTATTVMTVVARGRHDDRHDGRRHGPHHR</sequence>
<reference evidence="3" key="1">
    <citation type="submission" date="2016-11" db="EMBL/GenBank/DDBJ databases">
        <authorList>
            <person name="Schniete J.K."/>
            <person name="Salih T."/>
            <person name="Algora Gallardo L."/>
            <person name="Martinez Fernandez S."/>
            <person name="Herron P.R."/>
        </authorList>
    </citation>
    <scope>NUCLEOTIDE SEQUENCE [LARGE SCALE GENOMIC DNA]</scope>
    <source>
        <strain evidence="3">DSM 41896</strain>
    </source>
</reference>
<dbReference type="Proteomes" id="UP000184286">
    <property type="component" value="Unassembled WGS sequence"/>
</dbReference>
<proteinExistence type="predicted"/>
<gene>
    <name evidence="2" type="ORF">BM536_017610</name>
</gene>
<dbReference type="AlphaFoldDB" id="A0A1V6MRQ2"/>
<name>A0A1V6MRQ2_9ACTN</name>
<protein>
    <submittedName>
        <fullName evidence="2">Uncharacterized protein</fullName>
    </submittedName>
</protein>
<organism evidence="2 3">
    <name type="scientific">Streptomyces phaeoluteigriseus</name>
    <dbReference type="NCBI Taxonomy" id="114686"/>
    <lineage>
        <taxon>Bacteria</taxon>
        <taxon>Bacillati</taxon>
        <taxon>Actinomycetota</taxon>
        <taxon>Actinomycetes</taxon>
        <taxon>Kitasatosporales</taxon>
        <taxon>Streptomycetaceae</taxon>
        <taxon>Streptomyces</taxon>
        <taxon>Streptomyces aurantiacus group</taxon>
    </lineage>
</organism>
<dbReference type="OrthoDB" id="9148571at2"/>
<comment type="caution">
    <text evidence="2">The sequence shown here is derived from an EMBL/GenBank/DDBJ whole genome shotgun (WGS) entry which is preliminary data.</text>
</comment>
<reference evidence="2 3" key="2">
    <citation type="submission" date="2017-02" db="EMBL/GenBank/DDBJ databases">
        <title>Draft genome sequence of Streptomyces phaeoluteigriseus type strain DSM41896.</title>
        <authorList>
            <person name="Salih T.S."/>
            <person name="Algora Gallardo L."/>
            <person name="Melo Santos T."/>
            <person name="Filgueira Martinez S."/>
            <person name="Herron P.R."/>
        </authorList>
    </citation>
    <scope>NUCLEOTIDE SEQUENCE [LARGE SCALE GENOMIC DNA]</scope>
    <source>
        <strain evidence="2 3">DSM 41896</strain>
    </source>
</reference>
<accession>A0A1V6MRQ2</accession>